<dbReference type="PANTHER" id="PTHR33332">
    <property type="entry name" value="REVERSE TRANSCRIPTASE DOMAIN-CONTAINING PROTEIN"/>
    <property type="match status" value="1"/>
</dbReference>
<comment type="caution">
    <text evidence="2">The sequence shown here is derived from an EMBL/GenBank/DDBJ whole genome shotgun (WGS) entry which is preliminary data.</text>
</comment>
<evidence type="ECO:0000313" key="3">
    <source>
        <dbReference type="Proteomes" id="UP001209878"/>
    </source>
</evidence>
<dbReference type="InterPro" id="IPR000477">
    <property type="entry name" value="RT_dom"/>
</dbReference>
<gene>
    <name evidence="2" type="ORF">NP493_2044g00002</name>
</gene>
<dbReference type="PROSITE" id="PS50878">
    <property type="entry name" value="RT_POL"/>
    <property type="match status" value="1"/>
</dbReference>
<dbReference type="Proteomes" id="UP001209878">
    <property type="component" value="Unassembled WGS sequence"/>
</dbReference>
<dbReference type="EMBL" id="JAODUO010002042">
    <property type="protein sequence ID" value="KAK2155773.1"/>
    <property type="molecule type" value="Genomic_DNA"/>
</dbReference>
<feature type="domain" description="Reverse transcriptase" evidence="1">
    <location>
        <begin position="1"/>
        <end position="182"/>
    </location>
</feature>
<keyword evidence="3" id="KW-1185">Reference proteome</keyword>
<evidence type="ECO:0000313" key="2">
    <source>
        <dbReference type="EMBL" id="KAK2155773.1"/>
    </source>
</evidence>
<proteinExistence type="predicted"/>
<dbReference type="InterPro" id="IPR043502">
    <property type="entry name" value="DNA/RNA_pol_sf"/>
</dbReference>
<evidence type="ECO:0000259" key="1">
    <source>
        <dbReference type="PROSITE" id="PS50878"/>
    </source>
</evidence>
<name>A0AAD9JNM5_RIDPI</name>
<dbReference type="Pfam" id="PF00078">
    <property type="entry name" value="RVT_1"/>
    <property type="match status" value="1"/>
</dbReference>
<dbReference type="AlphaFoldDB" id="A0AAD9JNM5"/>
<protein>
    <recommendedName>
        <fullName evidence="1">Reverse transcriptase domain-containing protein</fullName>
    </recommendedName>
</protein>
<organism evidence="2 3">
    <name type="scientific">Ridgeia piscesae</name>
    <name type="common">Tubeworm</name>
    <dbReference type="NCBI Taxonomy" id="27915"/>
    <lineage>
        <taxon>Eukaryota</taxon>
        <taxon>Metazoa</taxon>
        <taxon>Spiralia</taxon>
        <taxon>Lophotrochozoa</taxon>
        <taxon>Annelida</taxon>
        <taxon>Polychaeta</taxon>
        <taxon>Sedentaria</taxon>
        <taxon>Canalipalpata</taxon>
        <taxon>Sabellida</taxon>
        <taxon>Siboglinidae</taxon>
        <taxon>Ridgeia</taxon>
    </lineage>
</organism>
<dbReference type="SUPFAM" id="SSF56672">
    <property type="entry name" value="DNA/RNA polymerases"/>
    <property type="match status" value="1"/>
</dbReference>
<reference evidence="2" key="1">
    <citation type="journal article" date="2023" name="Mol. Biol. Evol.">
        <title>Third-Generation Sequencing Reveals the Adaptive Role of the Epigenome in Three Deep-Sea Polychaetes.</title>
        <authorList>
            <person name="Perez M."/>
            <person name="Aroh O."/>
            <person name="Sun Y."/>
            <person name="Lan Y."/>
            <person name="Juniper S.K."/>
            <person name="Young C.R."/>
            <person name="Angers B."/>
            <person name="Qian P.Y."/>
        </authorList>
    </citation>
    <scope>NUCLEOTIDE SEQUENCE</scope>
    <source>
        <strain evidence="2">R07B-5</strain>
    </source>
</reference>
<sequence>MGCQSTLLRLVEDWRKALDSHKYVAAILLLGKLSAYGLSDKSYSLVSNYLSNRKQRVKLGPHYSEWADIVRGVPQGSILGPLLFNVFINDIFHFLDKSSLYNYADDNTLSYAHSNSDTLIHTLQQDCTSTLQWFNINQMKANPSKFQAISFGKRGTRDITNFTFENTTIHCENSVVLLGIEIDHSLTFNTHIANICKKAARQLAVLKRLGHLLTRQGKLAIFKSFITSNFNYCPLI</sequence>
<accession>A0AAD9JNM5</accession>